<dbReference type="CDD" id="cd00077">
    <property type="entry name" value="HDc"/>
    <property type="match status" value="1"/>
</dbReference>
<keyword evidence="1" id="KW-1133">Transmembrane helix</keyword>
<dbReference type="Gene3D" id="1.10.3210.10">
    <property type="entry name" value="Hypothetical protein af1432"/>
    <property type="match status" value="1"/>
</dbReference>
<dbReference type="SUPFAM" id="SSF55781">
    <property type="entry name" value="GAF domain-like"/>
    <property type="match status" value="1"/>
</dbReference>
<gene>
    <name evidence="3" type="ORF">XJ44_02405</name>
</gene>
<dbReference type="InterPro" id="IPR029016">
    <property type="entry name" value="GAF-like_dom_sf"/>
</dbReference>
<dbReference type="PANTHER" id="PTHR43155">
    <property type="entry name" value="CYCLIC DI-GMP PHOSPHODIESTERASE PA4108-RELATED"/>
    <property type="match status" value="1"/>
</dbReference>
<dbReference type="Pfam" id="PF13487">
    <property type="entry name" value="HD_5"/>
    <property type="match status" value="1"/>
</dbReference>
<feature type="transmembrane region" description="Helical" evidence="1">
    <location>
        <begin position="6"/>
        <end position="26"/>
    </location>
</feature>
<dbReference type="EMBL" id="LBFC01000006">
    <property type="protein sequence ID" value="ONN27857.1"/>
    <property type="molecule type" value="Genomic_DNA"/>
</dbReference>
<organism evidence="3 4">
    <name type="scientific">Thermosipho affectus</name>
    <dbReference type="NCBI Taxonomy" id="660294"/>
    <lineage>
        <taxon>Bacteria</taxon>
        <taxon>Thermotogati</taxon>
        <taxon>Thermotogota</taxon>
        <taxon>Thermotogae</taxon>
        <taxon>Thermotogales</taxon>
        <taxon>Fervidobacteriaceae</taxon>
        <taxon>Thermosipho</taxon>
    </lineage>
</organism>
<dbReference type="InterPro" id="IPR006675">
    <property type="entry name" value="HDIG_dom"/>
</dbReference>
<keyword evidence="1" id="KW-0812">Transmembrane</keyword>
<dbReference type="Proteomes" id="UP000242616">
    <property type="component" value="Unassembled WGS sequence"/>
</dbReference>
<dbReference type="SUPFAM" id="SSF109604">
    <property type="entry name" value="HD-domain/PDEase-like"/>
    <property type="match status" value="1"/>
</dbReference>
<dbReference type="InterPro" id="IPR037522">
    <property type="entry name" value="HD_GYP_dom"/>
</dbReference>
<feature type="domain" description="HD-GYP" evidence="2">
    <location>
        <begin position="263"/>
        <end position="448"/>
    </location>
</feature>
<evidence type="ECO:0000313" key="3">
    <source>
        <dbReference type="EMBL" id="ONN27857.1"/>
    </source>
</evidence>
<name>A0ABX3IJ66_9BACT</name>
<evidence type="ECO:0000256" key="1">
    <source>
        <dbReference type="SAM" id="Phobius"/>
    </source>
</evidence>
<evidence type="ECO:0000259" key="2">
    <source>
        <dbReference type="PROSITE" id="PS51832"/>
    </source>
</evidence>
<reference evidence="3 4" key="1">
    <citation type="submission" date="2015-06" db="EMBL/GenBank/DDBJ databases">
        <title>Genome sequencing of Thermotogales isolates from hydrothermal vents.</title>
        <authorList>
            <person name="Haverkamp T.H."/>
            <person name="Kublanov I.V."/>
            <person name="Nesbo C.L."/>
        </authorList>
    </citation>
    <scope>NUCLEOTIDE SEQUENCE [LARGE SCALE GENOMIC DNA]</scope>
    <source>
        <strain evidence="4">ik275mar</strain>
    </source>
</reference>
<dbReference type="PROSITE" id="PS51832">
    <property type="entry name" value="HD_GYP"/>
    <property type="match status" value="1"/>
</dbReference>
<dbReference type="Gene3D" id="3.30.450.40">
    <property type="match status" value="1"/>
</dbReference>
<keyword evidence="4" id="KW-1185">Reference proteome</keyword>
<dbReference type="NCBIfam" id="TIGR00277">
    <property type="entry name" value="HDIG"/>
    <property type="match status" value="1"/>
</dbReference>
<proteinExistence type="predicted"/>
<accession>A0ABX3IJ66</accession>
<sequence>MSFEILIFLILSFLFFIIYFLMFFNLRGTVYKDSLNITNKLAKIEGSLNYFQNYLEYSPIEEDMEFEEFESIKRSINYLQEVVIENEEEILKSMEDIEKSKKEVEELNKFLISIYEILAKINPKDSVENIAQFILEKIISLFKNVNAGSIILKQNEKYKYFAQFGYDEKLKEFEFSNEDNVLALKYEGYVKGDILRELNKKEGFSEKFKEIGSDKIKSLYVIPIYVENERMGAICLDSFVSENLNLPKYVDIFGKIFGNFLILKVLENDFNKMFFEVLEFFAVSVDERVGKKHSKVVAKLSKKIAKEFGVNPEKTWKAAILHDIGKIMISDRVLKKTGRLTKDELDKIKEHVSYGYELLNRFRFFKDIANIVLYHHERCDGNGYLGLKYEEIPIESRIISVVDAFYTMKIKGFKVEDIFVLLEKDVENGKFDGKIVKKLKEIVKERNL</sequence>
<dbReference type="SMART" id="SM00471">
    <property type="entry name" value="HDc"/>
    <property type="match status" value="1"/>
</dbReference>
<evidence type="ECO:0000313" key="4">
    <source>
        <dbReference type="Proteomes" id="UP000242616"/>
    </source>
</evidence>
<keyword evidence="1" id="KW-0472">Membrane</keyword>
<dbReference type="InterPro" id="IPR003607">
    <property type="entry name" value="HD/PDEase_dom"/>
</dbReference>
<comment type="caution">
    <text evidence="3">The sequence shown here is derived from an EMBL/GenBank/DDBJ whole genome shotgun (WGS) entry which is preliminary data.</text>
</comment>
<protein>
    <recommendedName>
        <fullName evidence="2">HD-GYP domain-containing protein</fullName>
    </recommendedName>
</protein>